<proteinExistence type="predicted"/>
<name>D3F8P9_CONWI</name>
<sequence precursor="true">MKLRHLTATAATVASTALLLTGGAAHAAITPSDPYSSAVDTGRVNVTSPLLGTGSCALRAVSLRLTGTTLGASGVITSATASSCTGAAWLTGAGLGGTPIGFSITGDSPGSPMGTAAITSGQLVTGNAAGGSCLYTGSMTGRVAQPLGAASMTGTLPLFRRLSGFCDATVSITMSISTAATITW</sequence>
<dbReference type="AlphaFoldDB" id="D3F8P9"/>
<dbReference type="EMBL" id="CP001854">
    <property type="protein sequence ID" value="ADB51013.1"/>
    <property type="molecule type" value="Genomic_DNA"/>
</dbReference>
<evidence type="ECO:0000313" key="2">
    <source>
        <dbReference type="EMBL" id="ADB51013.1"/>
    </source>
</evidence>
<reference evidence="2 3" key="1">
    <citation type="journal article" date="2010" name="Stand. Genomic Sci.">
        <title>Complete genome sequence of Conexibacter woesei type strain (ID131577).</title>
        <authorList>
            <person name="Pukall R."/>
            <person name="Lapidus A."/>
            <person name="Glavina Del Rio T."/>
            <person name="Copeland A."/>
            <person name="Tice H."/>
            <person name="Cheng J.-F."/>
            <person name="Lucas S."/>
            <person name="Chen F."/>
            <person name="Nolan M."/>
            <person name="Bruce D."/>
            <person name="Goodwin L."/>
            <person name="Pitluck S."/>
            <person name="Mavromatis K."/>
            <person name="Ivanova N."/>
            <person name="Ovchinnikova G."/>
            <person name="Pati A."/>
            <person name="Chen A."/>
            <person name="Palaniappan K."/>
            <person name="Land M."/>
            <person name="Hauser L."/>
            <person name="Chang Y.-J."/>
            <person name="Jeffries C.D."/>
            <person name="Chain P."/>
            <person name="Meincke L."/>
            <person name="Sims D."/>
            <person name="Brettin T."/>
            <person name="Detter J.C."/>
            <person name="Rohde M."/>
            <person name="Goeker M."/>
            <person name="Bristow J."/>
            <person name="Eisen J.A."/>
            <person name="Markowitz V."/>
            <person name="Kyrpides N.C."/>
            <person name="Klenk H.-P."/>
            <person name="Hugenholtz P."/>
        </authorList>
    </citation>
    <scope>NUCLEOTIDE SEQUENCE [LARGE SCALE GENOMIC DNA]</scope>
    <source>
        <strain evidence="3">DSM 14684 / CIP 108061 / JCM 11494 / NBRC 100937 / ID131577</strain>
    </source>
</reference>
<organism evidence="2 3">
    <name type="scientific">Conexibacter woesei (strain DSM 14684 / CCUG 47730 / CIP 108061 / JCM 11494 / NBRC 100937 / ID131577)</name>
    <dbReference type="NCBI Taxonomy" id="469383"/>
    <lineage>
        <taxon>Bacteria</taxon>
        <taxon>Bacillati</taxon>
        <taxon>Actinomycetota</taxon>
        <taxon>Thermoleophilia</taxon>
        <taxon>Solirubrobacterales</taxon>
        <taxon>Conexibacteraceae</taxon>
        <taxon>Conexibacter</taxon>
    </lineage>
</organism>
<reference evidence="3" key="2">
    <citation type="submission" date="2010-01" db="EMBL/GenBank/DDBJ databases">
        <title>The complete genome of Conexibacter woesei DSM 14684.</title>
        <authorList>
            <consortium name="US DOE Joint Genome Institute (JGI-PGF)"/>
            <person name="Lucas S."/>
            <person name="Copeland A."/>
            <person name="Lapidus A."/>
            <person name="Glavina del Rio T."/>
            <person name="Dalin E."/>
            <person name="Tice H."/>
            <person name="Bruce D."/>
            <person name="Goodwin L."/>
            <person name="Pitluck S."/>
            <person name="Kyrpides N."/>
            <person name="Mavromatis K."/>
            <person name="Ivanova N."/>
            <person name="Mikhailova N."/>
            <person name="Chertkov O."/>
            <person name="Brettin T."/>
            <person name="Detter J.C."/>
            <person name="Han C."/>
            <person name="Larimer F."/>
            <person name="Land M."/>
            <person name="Hauser L."/>
            <person name="Markowitz V."/>
            <person name="Cheng J.-F."/>
            <person name="Hugenholtz P."/>
            <person name="Woyke T."/>
            <person name="Wu D."/>
            <person name="Pukall R."/>
            <person name="Steenblock K."/>
            <person name="Schneider S."/>
            <person name="Klenk H.-P."/>
            <person name="Eisen J.A."/>
        </authorList>
    </citation>
    <scope>NUCLEOTIDE SEQUENCE [LARGE SCALE GENOMIC DNA]</scope>
    <source>
        <strain evidence="3">DSM 14684 / CIP 108061 / JCM 11494 / NBRC 100937 / ID131577</strain>
    </source>
</reference>
<gene>
    <name evidence="2" type="ordered locus">Cwoe_2594</name>
</gene>
<feature type="chain" id="PRO_5003044284" evidence="1">
    <location>
        <begin position="28"/>
        <end position="184"/>
    </location>
</feature>
<keyword evidence="3" id="KW-1185">Reference proteome</keyword>
<protein>
    <submittedName>
        <fullName evidence="2">Uncharacterized protein</fullName>
    </submittedName>
</protein>
<dbReference type="HOGENOM" id="CLU_128645_0_0_11"/>
<accession>D3F8P9</accession>
<dbReference type="KEGG" id="cwo:Cwoe_2594"/>
<evidence type="ECO:0000256" key="1">
    <source>
        <dbReference type="SAM" id="SignalP"/>
    </source>
</evidence>
<dbReference type="Proteomes" id="UP000008229">
    <property type="component" value="Chromosome"/>
</dbReference>
<dbReference type="STRING" id="469383.Cwoe_2594"/>
<dbReference type="RefSeq" id="WP_012934064.1">
    <property type="nucleotide sequence ID" value="NC_013739.1"/>
</dbReference>
<keyword evidence="1" id="KW-0732">Signal</keyword>
<feature type="signal peptide" evidence="1">
    <location>
        <begin position="1"/>
        <end position="27"/>
    </location>
</feature>
<evidence type="ECO:0000313" key="3">
    <source>
        <dbReference type="Proteomes" id="UP000008229"/>
    </source>
</evidence>